<keyword evidence="2" id="KW-1185">Reference proteome</keyword>
<organism evidence="1 2">
    <name type="scientific">Araneus ventricosus</name>
    <name type="common">Orbweaver spider</name>
    <name type="synonym">Epeira ventricosa</name>
    <dbReference type="NCBI Taxonomy" id="182803"/>
    <lineage>
        <taxon>Eukaryota</taxon>
        <taxon>Metazoa</taxon>
        <taxon>Ecdysozoa</taxon>
        <taxon>Arthropoda</taxon>
        <taxon>Chelicerata</taxon>
        <taxon>Arachnida</taxon>
        <taxon>Araneae</taxon>
        <taxon>Araneomorphae</taxon>
        <taxon>Entelegynae</taxon>
        <taxon>Araneoidea</taxon>
        <taxon>Araneidae</taxon>
        <taxon>Araneus</taxon>
    </lineage>
</organism>
<dbReference type="AlphaFoldDB" id="A0A4Y2E717"/>
<comment type="caution">
    <text evidence="1">The sequence shown here is derived from an EMBL/GenBank/DDBJ whole genome shotgun (WGS) entry which is preliminary data.</text>
</comment>
<accession>A0A4Y2E717</accession>
<evidence type="ECO:0000313" key="1">
    <source>
        <dbReference type="EMBL" id="GBM24126.1"/>
    </source>
</evidence>
<protein>
    <submittedName>
        <fullName evidence="1">Uncharacterized protein</fullName>
    </submittedName>
</protein>
<gene>
    <name evidence="1" type="ORF">AVEN_50242_1</name>
</gene>
<name>A0A4Y2E717_ARAVE</name>
<evidence type="ECO:0000313" key="2">
    <source>
        <dbReference type="Proteomes" id="UP000499080"/>
    </source>
</evidence>
<proteinExistence type="predicted"/>
<sequence length="102" mass="11447">MDRVLVWCHMARPPTHRGFRNHKDGRDLVWCHNHAIDSLIGLSLQGDGRVLWLLHLSSITSSSLESRGWSIESAHCSSMHHSCDGLPRVRSTRMDGILGVVP</sequence>
<dbReference type="Proteomes" id="UP000499080">
    <property type="component" value="Unassembled WGS sequence"/>
</dbReference>
<reference evidence="1 2" key="1">
    <citation type="journal article" date="2019" name="Sci. Rep.">
        <title>Orb-weaving spider Araneus ventricosus genome elucidates the spidroin gene catalogue.</title>
        <authorList>
            <person name="Kono N."/>
            <person name="Nakamura H."/>
            <person name="Ohtoshi R."/>
            <person name="Moran D.A.P."/>
            <person name="Shinohara A."/>
            <person name="Yoshida Y."/>
            <person name="Fujiwara M."/>
            <person name="Mori M."/>
            <person name="Tomita M."/>
            <person name="Arakawa K."/>
        </authorList>
    </citation>
    <scope>NUCLEOTIDE SEQUENCE [LARGE SCALE GENOMIC DNA]</scope>
</reference>
<dbReference type="EMBL" id="BGPR01000511">
    <property type="protein sequence ID" value="GBM24126.1"/>
    <property type="molecule type" value="Genomic_DNA"/>
</dbReference>